<dbReference type="Pfam" id="PF02301">
    <property type="entry name" value="HORMA"/>
    <property type="match status" value="1"/>
</dbReference>
<reference evidence="6" key="1">
    <citation type="submission" date="2015-06" db="UniProtKB">
        <authorList>
            <consortium name="EnsemblPlants"/>
        </authorList>
    </citation>
    <scope>IDENTIFICATION</scope>
</reference>
<dbReference type="PANTHER" id="PTHR48225">
    <property type="entry name" value="HORMA DOMAIN-CONTAINING PROTEIN 1"/>
    <property type="match status" value="1"/>
</dbReference>
<dbReference type="Gene3D" id="3.30.900.10">
    <property type="entry name" value="HORMA domain"/>
    <property type="match status" value="1"/>
</dbReference>
<dbReference type="InterPro" id="IPR051294">
    <property type="entry name" value="HORMA_MeioticProgression"/>
</dbReference>
<dbReference type="Pfam" id="PF22936">
    <property type="entry name" value="Pol_BBD"/>
    <property type="match status" value="1"/>
</dbReference>
<organism evidence="6">
    <name type="scientific">Aegilops tauschii</name>
    <name type="common">Tausch's goatgrass</name>
    <name type="synonym">Aegilops squarrosa</name>
    <dbReference type="NCBI Taxonomy" id="37682"/>
    <lineage>
        <taxon>Eukaryota</taxon>
        <taxon>Viridiplantae</taxon>
        <taxon>Streptophyta</taxon>
        <taxon>Embryophyta</taxon>
        <taxon>Tracheophyta</taxon>
        <taxon>Spermatophyta</taxon>
        <taxon>Magnoliopsida</taxon>
        <taxon>Liliopsida</taxon>
        <taxon>Poales</taxon>
        <taxon>Poaceae</taxon>
        <taxon>BOP clade</taxon>
        <taxon>Pooideae</taxon>
        <taxon>Triticodae</taxon>
        <taxon>Triticeae</taxon>
        <taxon>Triticinae</taxon>
        <taxon>Aegilops</taxon>
    </lineage>
</organism>
<dbReference type="InterPro" id="IPR054722">
    <property type="entry name" value="PolX-like_BBD"/>
</dbReference>
<evidence type="ECO:0000256" key="3">
    <source>
        <dbReference type="ARBA" id="ARBA00022454"/>
    </source>
</evidence>
<evidence type="ECO:0000313" key="6">
    <source>
        <dbReference type="EnsemblPlants" id="EMT20854"/>
    </source>
</evidence>
<keyword evidence="3" id="KW-0158">Chromosome</keyword>
<evidence type="ECO:0000256" key="1">
    <source>
        <dbReference type="ARBA" id="ARBA00004123"/>
    </source>
</evidence>
<evidence type="ECO:0000256" key="4">
    <source>
        <dbReference type="ARBA" id="ARBA00023242"/>
    </source>
</evidence>
<protein>
    <submittedName>
        <fullName evidence="6">HORMA domain-containing protein 1</fullName>
    </submittedName>
</protein>
<dbReference type="PANTHER" id="PTHR48225:SF7">
    <property type="entry name" value="MEIOSIS-SPECIFIC PROTEIN HOP1"/>
    <property type="match status" value="1"/>
</dbReference>
<accession>M8BFX5</accession>
<name>M8BFX5_AEGTA</name>
<dbReference type="InterPro" id="IPR003511">
    <property type="entry name" value="HORMA_dom"/>
</dbReference>
<dbReference type="AlphaFoldDB" id="M8BFX5"/>
<sequence length="418" mass="47594">MNLLRIAIYNISYIRGLFPENCFIVKSIPDIGIEIQMLMHIDPEIRRFIDLLEKGVYDALQKNYLKTLLLCICEEEGEIIEEYAFSFRYPNLNREDVVMEVNLTGNEKNGIKFKSNAAEVTPDHMRSVACKLIRTLVSLMSTLEELPDKFKIQMKLLYYDDETPENYDAPPFECCTGVVGNNKPLQMEVGGANKEDPVLALKINTEDSNISLITNSKQPECLSRCEESLVRRFELCCISKRRPMFHLDSGASFHICNNKSYMKNLKPIPKEEQEPVFLADEVECVAEEIGSVAFENINLSQVLYIPDIAFSVFSVGQLDQQGLLISITSSLFQITDVDNAIIIGEGYTDTQCKDYVFRGINWVQPDPEPEEIAGVNLPRKQGYEEWIFDTCSACHMTCKKELLANIRPCKEVYVTPPI</sequence>
<dbReference type="InterPro" id="IPR036570">
    <property type="entry name" value="HORMA_dom_sf"/>
</dbReference>
<dbReference type="GO" id="GO:0005694">
    <property type="term" value="C:chromosome"/>
    <property type="evidence" value="ECO:0007669"/>
    <property type="project" value="UniProtKB-SubCell"/>
</dbReference>
<dbReference type="ExpressionAtlas" id="M8BFX5">
    <property type="expression patterns" value="baseline"/>
</dbReference>
<proteinExistence type="predicted"/>
<comment type="subcellular location">
    <subcellularLocation>
        <location evidence="2">Chromosome</location>
    </subcellularLocation>
    <subcellularLocation>
        <location evidence="1">Nucleus</location>
    </subcellularLocation>
</comment>
<dbReference type="GO" id="GO:0051321">
    <property type="term" value="P:meiotic cell cycle"/>
    <property type="evidence" value="ECO:0007669"/>
    <property type="project" value="UniProtKB-KW"/>
</dbReference>
<evidence type="ECO:0000256" key="2">
    <source>
        <dbReference type="ARBA" id="ARBA00004286"/>
    </source>
</evidence>
<dbReference type="SUPFAM" id="SSF56019">
    <property type="entry name" value="The spindle assembly checkpoint protein mad2"/>
    <property type="match status" value="1"/>
</dbReference>
<dbReference type="GO" id="GO:0005634">
    <property type="term" value="C:nucleus"/>
    <property type="evidence" value="ECO:0007669"/>
    <property type="project" value="UniProtKB-SubCell"/>
</dbReference>
<keyword evidence="4" id="KW-0539">Nucleus</keyword>
<dbReference type="PROSITE" id="PS50815">
    <property type="entry name" value="HORMA"/>
    <property type="match status" value="1"/>
</dbReference>
<dbReference type="EnsemblPlants" id="EMT20854">
    <property type="protein sequence ID" value="EMT20854"/>
    <property type="gene ID" value="F775_32669"/>
</dbReference>
<keyword evidence="5" id="KW-0469">Meiosis</keyword>
<evidence type="ECO:0000256" key="5">
    <source>
        <dbReference type="ARBA" id="ARBA00023254"/>
    </source>
</evidence>